<dbReference type="OrthoDB" id="309640at2759"/>
<dbReference type="GO" id="GO:0019239">
    <property type="term" value="F:deaminase activity"/>
    <property type="evidence" value="ECO:0007669"/>
    <property type="project" value="TreeGrafter"/>
</dbReference>
<dbReference type="CDD" id="cd00448">
    <property type="entry name" value="YjgF_YER057c_UK114_family"/>
    <property type="match status" value="1"/>
</dbReference>
<sequence length="120" mass="12708">MSPAVVSGGLIFVSGQLGVNTEGAVVTGGIEEQTKQALENLGTVLRAANADFADVVKTTVFLKDVRDIPGMNEIYGKVFFQNRPARSAIQIAELPKKGALVEIEAIAIKESPQKSGNPRL</sequence>
<dbReference type="PROSITE" id="PS01094">
    <property type="entry name" value="UPF0076"/>
    <property type="match status" value="1"/>
</dbReference>
<dbReference type="AlphaFoldDB" id="A0A7R8ZMQ6"/>
<evidence type="ECO:0000313" key="2">
    <source>
        <dbReference type="EMBL" id="CAD7227347.1"/>
    </source>
</evidence>
<dbReference type="EMBL" id="OB661109">
    <property type="protein sequence ID" value="CAD7227347.1"/>
    <property type="molecule type" value="Genomic_DNA"/>
</dbReference>
<organism evidence="2">
    <name type="scientific">Cyprideis torosa</name>
    <dbReference type="NCBI Taxonomy" id="163714"/>
    <lineage>
        <taxon>Eukaryota</taxon>
        <taxon>Metazoa</taxon>
        <taxon>Ecdysozoa</taxon>
        <taxon>Arthropoda</taxon>
        <taxon>Crustacea</taxon>
        <taxon>Oligostraca</taxon>
        <taxon>Ostracoda</taxon>
        <taxon>Podocopa</taxon>
        <taxon>Podocopida</taxon>
        <taxon>Cytherocopina</taxon>
        <taxon>Cytheroidea</taxon>
        <taxon>Cytherideidae</taxon>
        <taxon>Cyprideis</taxon>
    </lineage>
</organism>
<gene>
    <name evidence="2" type="ORF">CTOB1V02_LOCUS5255</name>
</gene>
<dbReference type="PANTHER" id="PTHR11803:SF39">
    <property type="entry name" value="2-IMINOBUTANOATE_2-IMINOPROPANOATE DEAMINASE"/>
    <property type="match status" value="1"/>
</dbReference>
<dbReference type="PANTHER" id="PTHR11803">
    <property type="entry name" value="2-IMINOBUTANOATE/2-IMINOPROPANOATE DEAMINASE RIDA"/>
    <property type="match status" value="1"/>
</dbReference>
<reference evidence="2" key="1">
    <citation type="submission" date="2020-11" db="EMBL/GenBank/DDBJ databases">
        <authorList>
            <person name="Tran Van P."/>
        </authorList>
    </citation>
    <scope>NUCLEOTIDE SEQUENCE</scope>
</reference>
<accession>A0A7R8ZMQ6</accession>
<dbReference type="Pfam" id="PF01042">
    <property type="entry name" value="Ribonuc_L-PSP"/>
    <property type="match status" value="1"/>
</dbReference>
<protein>
    <submittedName>
        <fullName evidence="2">Uncharacterized protein</fullName>
    </submittedName>
</protein>
<dbReference type="InterPro" id="IPR035959">
    <property type="entry name" value="RutC-like_sf"/>
</dbReference>
<dbReference type="InterPro" id="IPR019897">
    <property type="entry name" value="RidA_CS"/>
</dbReference>
<dbReference type="NCBIfam" id="TIGR00004">
    <property type="entry name" value="Rid family detoxifying hydrolase"/>
    <property type="match status" value="1"/>
</dbReference>
<dbReference type="GO" id="GO:0005829">
    <property type="term" value="C:cytosol"/>
    <property type="evidence" value="ECO:0007669"/>
    <property type="project" value="TreeGrafter"/>
</dbReference>
<dbReference type="InterPro" id="IPR006056">
    <property type="entry name" value="RidA"/>
</dbReference>
<dbReference type="FunFam" id="3.30.1330.40:FF:000001">
    <property type="entry name" value="L-PSP family endoribonuclease"/>
    <property type="match status" value="1"/>
</dbReference>
<dbReference type="Gene3D" id="3.30.1330.40">
    <property type="entry name" value="RutC-like"/>
    <property type="match status" value="1"/>
</dbReference>
<name>A0A7R8ZMQ6_9CRUS</name>
<dbReference type="InterPro" id="IPR006175">
    <property type="entry name" value="YjgF/YER057c/UK114"/>
</dbReference>
<evidence type="ECO:0000256" key="1">
    <source>
        <dbReference type="ARBA" id="ARBA00010552"/>
    </source>
</evidence>
<proteinExistence type="inferred from homology"/>
<dbReference type="SUPFAM" id="SSF55298">
    <property type="entry name" value="YjgF-like"/>
    <property type="match status" value="1"/>
</dbReference>
<comment type="similarity">
    <text evidence="1">Belongs to the RutC family.</text>
</comment>